<reference evidence="19" key="1">
    <citation type="submission" date="2021-02" db="EMBL/GenBank/DDBJ databases">
        <title>Natronogracilivirga saccharolytica gen. nov. sp. nov. a new anaerobic, haloalkiliphilic carbohydrate-fermenting bacterium from soda lake and proposing of Cyclonatronumiaceae fam. nov. in the phylum Balneolaeota.</title>
        <authorList>
            <person name="Zhilina T.N."/>
            <person name="Sorokin D.Y."/>
            <person name="Zavarzina D.G."/>
            <person name="Toshchakov S.V."/>
            <person name="Kublanov I.V."/>
        </authorList>
    </citation>
    <scope>NUCLEOTIDE SEQUENCE</scope>
    <source>
        <strain evidence="19">Z-1702</strain>
    </source>
</reference>
<dbReference type="GO" id="GO:0051989">
    <property type="term" value="F:coproporphyrinogen dehydrogenase activity"/>
    <property type="evidence" value="ECO:0007669"/>
    <property type="project" value="UniProtKB-EC"/>
</dbReference>
<evidence type="ECO:0000256" key="1">
    <source>
        <dbReference type="ARBA" id="ARBA00004496"/>
    </source>
</evidence>
<keyword evidence="10 15" id="KW-0408">Iron</keyword>
<evidence type="ECO:0000256" key="4">
    <source>
        <dbReference type="ARBA" id="ARBA00011245"/>
    </source>
</evidence>
<dbReference type="InterPro" id="IPR004558">
    <property type="entry name" value="Coprogen_oxidase_HemN"/>
</dbReference>
<feature type="binding site" evidence="16">
    <location>
        <position position="182"/>
    </location>
    <ligand>
        <name>S-adenosyl-L-methionine</name>
        <dbReference type="ChEBI" id="CHEBI:59789"/>
        <label>2</label>
    </ligand>
</feature>
<dbReference type="GO" id="GO:0004109">
    <property type="term" value="F:coproporphyrinogen oxidase activity"/>
    <property type="evidence" value="ECO:0007669"/>
    <property type="project" value="InterPro"/>
</dbReference>
<comment type="subunit">
    <text evidence="4">Monomer.</text>
</comment>
<dbReference type="InterPro" id="IPR010723">
    <property type="entry name" value="HemN_C"/>
</dbReference>
<dbReference type="EC" id="1.3.98.3" evidence="15"/>
<comment type="similarity">
    <text evidence="3 15">Belongs to the anaerobic coproporphyrinogen-III oxidase family.</text>
</comment>
<dbReference type="PIRSF" id="PIRSF000167">
    <property type="entry name" value="HemN"/>
    <property type="match status" value="1"/>
</dbReference>
<dbReference type="InterPro" id="IPR034505">
    <property type="entry name" value="Coproporphyrinogen-III_oxidase"/>
</dbReference>
<dbReference type="SMART" id="SM00729">
    <property type="entry name" value="Elp3"/>
    <property type="match status" value="1"/>
</dbReference>
<proteinExistence type="inferred from homology"/>
<evidence type="ECO:0000256" key="9">
    <source>
        <dbReference type="ARBA" id="ARBA00023002"/>
    </source>
</evidence>
<keyword evidence="20" id="KW-1185">Reference proteome</keyword>
<feature type="binding site" evidence="16">
    <location>
        <position position="241"/>
    </location>
    <ligand>
        <name>S-adenosyl-L-methionine</name>
        <dbReference type="ChEBI" id="CHEBI:59789"/>
        <label>2</label>
    </ligand>
</feature>
<feature type="domain" description="Radical SAM core" evidence="18">
    <location>
        <begin position="44"/>
        <end position="281"/>
    </location>
</feature>
<keyword evidence="12 15" id="KW-0627">Porphyrin biosynthesis</keyword>
<dbReference type="Gene3D" id="1.10.10.920">
    <property type="match status" value="1"/>
</dbReference>
<dbReference type="SUPFAM" id="SSF102114">
    <property type="entry name" value="Radical SAM enzymes"/>
    <property type="match status" value="1"/>
</dbReference>
<evidence type="ECO:0000256" key="7">
    <source>
        <dbReference type="ARBA" id="ARBA00022691"/>
    </source>
</evidence>
<keyword evidence="8 15" id="KW-0479">Metal-binding</keyword>
<keyword evidence="5 15" id="KW-0004">4Fe-4S</keyword>
<comment type="catalytic activity">
    <reaction evidence="14 15">
        <text>coproporphyrinogen III + 2 S-adenosyl-L-methionine = protoporphyrinogen IX + 2 5'-deoxyadenosine + 2 L-methionine + 2 CO2</text>
        <dbReference type="Rhea" id="RHEA:15425"/>
        <dbReference type="ChEBI" id="CHEBI:16526"/>
        <dbReference type="ChEBI" id="CHEBI:17319"/>
        <dbReference type="ChEBI" id="CHEBI:57307"/>
        <dbReference type="ChEBI" id="CHEBI:57309"/>
        <dbReference type="ChEBI" id="CHEBI:57844"/>
        <dbReference type="ChEBI" id="CHEBI:59789"/>
        <dbReference type="EC" id="1.3.98.3"/>
    </reaction>
</comment>
<feature type="binding site" evidence="16">
    <location>
        <position position="170"/>
    </location>
    <ligand>
        <name>S-adenosyl-L-methionine</name>
        <dbReference type="ChEBI" id="CHEBI:59789"/>
        <label>2</label>
    </ligand>
</feature>
<feature type="binding site" evidence="16">
    <location>
        <begin position="111"/>
        <end position="112"/>
    </location>
    <ligand>
        <name>S-adenosyl-L-methionine</name>
        <dbReference type="ChEBI" id="CHEBI:59789"/>
        <label>2</label>
    </ligand>
</feature>
<evidence type="ECO:0000256" key="11">
    <source>
        <dbReference type="ARBA" id="ARBA00023014"/>
    </source>
</evidence>
<feature type="binding site" evidence="16">
    <location>
        <position position="327"/>
    </location>
    <ligand>
        <name>S-adenosyl-L-methionine</name>
        <dbReference type="ChEBI" id="CHEBI:59789"/>
        <label>1</label>
    </ligand>
</feature>
<evidence type="ECO:0000256" key="17">
    <source>
        <dbReference type="PIRSR" id="PIRSR000167-2"/>
    </source>
</evidence>
<comment type="caution">
    <text evidence="19">The sequence shown here is derived from an EMBL/GenBank/DDBJ whole genome shotgun (WGS) entry which is preliminary data.</text>
</comment>
<evidence type="ECO:0000259" key="18">
    <source>
        <dbReference type="PROSITE" id="PS51918"/>
    </source>
</evidence>
<name>A0A8J7RIU9_9BACT</name>
<keyword evidence="6 15" id="KW-0963">Cytoplasm</keyword>
<evidence type="ECO:0000256" key="16">
    <source>
        <dbReference type="PIRSR" id="PIRSR000167-1"/>
    </source>
</evidence>
<dbReference type="InterPro" id="IPR006638">
    <property type="entry name" value="Elp3/MiaA/NifB-like_rSAM"/>
</dbReference>
<dbReference type="Gene3D" id="3.80.30.20">
    <property type="entry name" value="tm_1862 like domain"/>
    <property type="match status" value="1"/>
</dbReference>
<evidence type="ECO:0000256" key="3">
    <source>
        <dbReference type="ARBA" id="ARBA00005493"/>
    </source>
</evidence>
<comment type="function">
    <text evidence="13">Involved in the heme biosynthesis. Catalyzes the anaerobic oxidative decarboxylation of propionate groups of rings A and B of coproporphyrinogen III to yield the vinyl groups in protoporphyrinogen IX.</text>
</comment>
<dbReference type="Pfam" id="PF04055">
    <property type="entry name" value="Radical_SAM"/>
    <property type="match status" value="1"/>
</dbReference>
<feature type="binding site" evidence="16">
    <location>
        <position position="143"/>
    </location>
    <ligand>
        <name>S-adenosyl-L-methionine</name>
        <dbReference type="ChEBI" id="CHEBI:59789"/>
        <label>1</label>
    </ligand>
</feature>
<feature type="binding site" evidence="16">
    <location>
        <position position="207"/>
    </location>
    <ligand>
        <name>S-adenosyl-L-methionine</name>
        <dbReference type="ChEBI" id="CHEBI:59789"/>
        <label>2</label>
    </ligand>
</feature>
<dbReference type="RefSeq" id="WP_210509950.1">
    <property type="nucleotide sequence ID" value="NZ_JAFIDN010000001.1"/>
</dbReference>
<comment type="subcellular location">
    <subcellularLocation>
        <location evidence="1 15">Cytoplasm</location>
    </subcellularLocation>
</comment>
<evidence type="ECO:0000256" key="13">
    <source>
        <dbReference type="ARBA" id="ARBA00024295"/>
    </source>
</evidence>
<feature type="binding site" evidence="17">
    <location>
        <position position="66"/>
    </location>
    <ligand>
        <name>[4Fe-4S] cluster</name>
        <dbReference type="ChEBI" id="CHEBI:49883"/>
        <note>4Fe-4S-S-AdoMet</note>
    </ligand>
</feature>
<dbReference type="GO" id="GO:0046872">
    <property type="term" value="F:metal ion binding"/>
    <property type="evidence" value="ECO:0007669"/>
    <property type="project" value="UniProtKB-KW"/>
</dbReference>
<dbReference type="Pfam" id="PF06969">
    <property type="entry name" value="HemN_C"/>
    <property type="match status" value="1"/>
</dbReference>
<gene>
    <name evidence="19" type="primary">hemN</name>
    <name evidence="19" type="ORF">NATSA_02020</name>
</gene>
<dbReference type="AlphaFoldDB" id="A0A8J7RIU9"/>
<dbReference type="Proteomes" id="UP000673975">
    <property type="component" value="Unassembled WGS sequence"/>
</dbReference>
<dbReference type="InterPro" id="IPR058240">
    <property type="entry name" value="rSAM_sf"/>
</dbReference>
<evidence type="ECO:0000256" key="14">
    <source>
        <dbReference type="ARBA" id="ARBA00048321"/>
    </source>
</evidence>
<feature type="binding site" evidence="16">
    <location>
        <position position="53"/>
    </location>
    <ligand>
        <name>S-adenosyl-L-methionine</name>
        <dbReference type="ChEBI" id="CHEBI:59789"/>
        <label>1</label>
    </ligand>
</feature>
<keyword evidence="11 15" id="KW-0411">Iron-sulfur</keyword>
<accession>A0A8J7RIU9</accession>
<evidence type="ECO:0000313" key="20">
    <source>
        <dbReference type="Proteomes" id="UP000673975"/>
    </source>
</evidence>
<dbReference type="SFLD" id="SFLDG01065">
    <property type="entry name" value="anaerobic_coproporphyrinogen-I"/>
    <property type="match status" value="1"/>
</dbReference>
<dbReference type="InterPro" id="IPR023404">
    <property type="entry name" value="rSAM_horseshoe"/>
</dbReference>
<dbReference type="PANTHER" id="PTHR13932">
    <property type="entry name" value="COPROPORPHYRINIGEN III OXIDASE"/>
    <property type="match status" value="1"/>
</dbReference>
<dbReference type="PANTHER" id="PTHR13932:SF6">
    <property type="entry name" value="OXYGEN-INDEPENDENT COPROPORPHYRINOGEN III OXIDASE"/>
    <property type="match status" value="1"/>
</dbReference>
<dbReference type="CDD" id="cd01335">
    <property type="entry name" value="Radical_SAM"/>
    <property type="match status" value="1"/>
</dbReference>
<feature type="binding site" evidence="16">
    <location>
        <position position="110"/>
    </location>
    <ligand>
        <name>S-adenosyl-L-methionine</name>
        <dbReference type="ChEBI" id="CHEBI:59789"/>
        <label>1</label>
    </ligand>
</feature>
<dbReference type="GO" id="GO:0051539">
    <property type="term" value="F:4 iron, 4 sulfur cluster binding"/>
    <property type="evidence" value="ECO:0007669"/>
    <property type="project" value="UniProtKB-KW"/>
</dbReference>
<feature type="binding site" evidence="17">
    <location>
        <position position="59"/>
    </location>
    <ligand>
        <name>[4Fe-4S] cluster</name>
        <dbReference type="ChEBI" id="CHEBI:49883"/>
        <note>4Fe-4S-S-AdoMet</note>
    </ligand>
</feature>
<evidence type="ECO:0000256" key="8">
    <source>
        <dbReference type="ARBA" id="ARBA00022723"/>
    </source>
</evidence>
<comment type="pathway">
    <text evidence="2 15">Porphyrin-containing compound metabolism; protoporphyrin-IX biosynthesis; protoporphyrinogen-IX from coproporphyrinogen-III (AdoMet route): step 1/1.</text>
</comment>
<dbReference type="InterPro" id="IPR007197">
    <property type="entry name" value="rSAM"/>
</dbReference>
<evidence type="ECO:0000256" key="12">
    <source>
        <dbReference type="ARBA" id="ARBA00023244"/>
    </source>
</evidence>
<dbReference type="FunFam" id="1.10.10.920:FF:000001">
    <property type="entry name" value="Coproporphyrinogen-III oxidase"/>
    <property type="match status" value="1"/>
</dbReference>
<dbReference type="SFLD" id="SFLDG01082">
    <property type="entry name" value="B12-binding_domain_containing"/>
    <property type="match status" value="1"/>
</dbReference>
<feature type="binding site" evidence="17">
    <location>
        <position position="63"/>
    </location>
    <ligand>
        <name>[4Fe-4S] cluster</name>
        <dbReference type="ChEBI" id="CHEBI:49883"/>
        <note>4Fe-4S-S-AdoMet</note>
    </ligand>
</feature>
<feature type="binding site" evidence="16">
    <location>
        <begin position="65"/>
        <end position="67"/>
    </location>
    <ligand>
        <name>S-adenosyl-L-methionine</name>
        <dbReference type="ChEBI" id="CHEBI:59789"/>
        <label>2</label>
    </ligand>
</feature>
<evidence type="ECO:0000256" key="15">
    <source>
        <dbReference type="PIRNR" id="PIRNR000167"/>
    </source>
</evidence>
<keyword evidence="7 15" id="KW-0949">S-adenosyl-L-methionine</keyword>
<evidence type="ECO:0000256" key="10">
    <source>
        <dbReference type="ARBA" id="ARBA00023004"/>
    </source>
</evidence>
<protein>
    <recommendedName>
        <fullName evidence="15">Coproporphyrinogen-III oxidase</fullName>
        <ecNumber evidence="15">1.3.98.3</ecNumber>
    </recommendedName>
</protein>
<organism evidence="19 20">
    <name type="scientific">Natronogracilivirga saccharolytica</name>
    <dbReference type="NCBI Taxonomy" id="2812953"/>
    <lineage>
        <taxon>Bacteria</taxon>
        <taxon>Pseudomonadati</taxon>
        <taxon>Balneolota</taxon>
        <taxon>Balneolia</taxon>
        <taxon>Balneolales</taxon>
        <taxon>Cyclonatronaceae</taxon>
        <taxon>Natronogracilivirga</taxon>
    </lineage>
</organism>
<dbReference type="EMBL" id="JAFIDN010000001">
    <property type="protein sequence ID" value="MBP3191430.1"/>
    <property type="molecule type" value="Genomic_DNA"/>
</dbReference>
<evidence type="ECO:0000313" key="19">
    <source>
        <dbReference type="EMBL" id="MBP3191430.1"/>
    </source>
</evidence>
<comment type="cofactor">
    <cofactor evidence="15 17">
        <name>[4Fe-4S] cluster</name>
        <dbReference type="ChEBI" id="CHEBI:49883"/>
    </cofactor>
    <text evidence="15 17">Binds 1 [4Fe-4S] cluster. The cluster is coordinated with 3 cysteines and an exchangeable S-adenosyl-L-methionine.</text>
</comment>
<dbReference type="SFLD" id="SFLDS00029">
    <property type="entry name" value="Radical_SAM"/>
    <property type="match status" value="1"/>
</dbReference>
<evidence type="ECO:0000256" key="5">
    <source>
        <dbReference type="ARBA" id="ARBA00022485"/>
    </source>
</evidence>
<sequence>MHNTTYLVDKYSRQAPRYTSYPSALHFREMEDVSDATALIKERNLRPGPVSIYIHIPFCASLCWYCGCTRVITRQEGDSSVYLDHLFSEIRSLSQQLHPENKVVQLHFGGGTPTFLSPDELRTVGKQLREHFHFSNDMELAVEIDPRRLTEDHAQALAEIGCNRASIGIQDVRHEVQKAINRIQPMEINERVTRWLRQAGIHNINVDLIYGLPLQNKKSFEETLEAVKTLDPDRFAIFHYAHVPWMMPAQKLLDKYPMPDSYEKFSMLEMTIANLTRSGYEYIGMDHFAKNDDELSVARHNGTLQRNFQGYSTRPDTDIYGFGMSSISQIGDGYLQSVKELDTYYERISGSRMPYFKEYYLTEDDRIRRKTIMKLMCNLELDFSEISTEWDIDAKSRFSDNFDRLQEMADDGLVILHEDGLKVTDTGRMFLRNIATAFDAYYASSEKKGRYSKTV</sequence>
<keyword evidence="9 15" id="KW-0560">Oxidoreductase</keyword>
<dbReference type="UniPathway" id="UPA00251">
    <property type="reaction ID" value="UER00323"/>
</dbReference>
<dbReference type="GO" id="GO:0006782">
    <property type="term" value="P:protoporphyrinogen IX biosynthetic process"/>
    <property type="evidence" value="ECO:0007669"/>
    <property type="project" value="UniProtKB-UniPathway"/>
</dbReference>
<evidence type="ECO:0000256" key="6">
    <source>
        <dbReference type="ARBA" id="ARBA00022490"/>
    </source>
</evidence>
<dbReference type="NCBIfam" id="TIGR00538">
    <property type="entry name" value="hemN"/>
    <property type="match status" value="1"/>
</dbReference>
<dbReference type="PROSITE" id="PS51918">
    <property type="entry name" value="RADICAL_SAM"/>
    <property type="match status" value="1"/>
</dbReference>
<dbReference type="GO" id="GO:0005737">
    <property type="term" value="C:cytoplasm"/>
    <property type="evidence" value="ECO:0007669"/>
    <property type="project" value="UniProtKB-SubCell"/>
</dbReference>
<evidence type="ECO:0000256" key="2">
    <source>
        <dbReference type="ARBA" id="ARBA00004785"/>
    </source>
</evidence>